<dbReference type="AlphaFoldDB" id="A0A9P6TZ61"/>
<dbReference type="GO" id="GO:0009396">
    <property type="term" value="P:folic acid-containing compound biosynthetic process"/>
    <property type="evidence" value="ECO:0007669"/>
    <property type="project" value="TreeGrafter"/>
</dbReference>
<evidence type="ECO:0000256" key="6">
    <source>
        <dbReference type="PIRSR" id="PIRSR006806-1"/>
    </source>
</evidence>
<feature type="binding site" evidence="6">
    <location>
        <position position="55"/>
    </location>
    <ligand>
        <name>substrate</name>
    </ligand>
</feature>
<dbReference type="InterPro" id="IPR024185">
    <property type="entry name" value="FTHF_cligase-like_sf"/>
</dbReference>
<protein>
    <recommendedName>
        <fullName evidence="5">5-formyltetrahydrofolate cyclo-ligase</fullName>
        <ecNumber evidence="5">6.3.3.2</ecNumber>
    </recommendedName>
</protein>
<evidence type="ECO:0000256" key="2">
    <source>
        <dbReference type="ARBA" id="ARBA00022741"/>
    </source>
</evidence>
<feature type="binding site" evidence="6">
    <location>
        <begin position="9"/>
        <end position="13"/>
    </location>
    <ligand>
        <name>ATP</name>
        <dbReference type="ChEBI" id="CHEBI:30616"/>
    </ligand>
</feature>
<sequence>MNPALRALKNTVRKDVRKRLAALSVEEIDRQSAIVTEKLLSLKVYKESQNVSVYISMHGEINTREIIRDLLAQSKNPNWKIPEPKLDEVREDALKTQGLDLIIMPGLAFDAAGTRLGHGRGYYDNYLLKANEFNKSVGKPLVATVALALSEQMTKDLLPRCETDINPQQIIFP</sequence>
<organism evidence="7 8">
    <name type="scientific">Actinomortierella ambigua</name>
    <dbReference type="NCBI Taxonomy" id="1343610"/>
    <lineage>
        <taxon>Eukaryota</taxon>
        <taxon>Fungi</taxon>
        <taxon>Fungi incertae sedis</taxon>
        <taxon>Mucoromycota</taxon>
        <taxon>Mortierellomycotina</taxon>
        <taxon>Mortierellomycetes</taxon>
        <taxon>Mortierellales</taxon>
        <taxon>Mortierellaceae</taxon>
        <taxon>Actinomortierella</taxon>
    </lineage>
</organism>
<dbReference type="GO" id="GO:0035999">
    <property type="term" value="P:tetrahydrofolate interconversion"/>
    <property type="evidence" value="ECO:0007669"/>
    <property type="project" value="TreeGrafter"/>
</dbReference>
<evidence type="ECO:0000256" key="3">
    <source>
        <dbReference type="ARBA" id="ARBA00022840"/>
    </source>
</evidence>
<dbReference type="PANTHER" id="PTHR23407">
    <property type="entry name" value="ATPASE INHIBITOR/5-FORMYLTETRAHYDROFOLATE CYCLO-LIGASE"/>
    <property type="match status" value="1"/>
</dbReference>
<dbReference type="PIRSF" id="PIRSF006806">
    <property type="entry name" value="FTHF_cligase"/>
    <property type="match status" value="1"/>
</dbReference>
<dbReference type="GO" id="GO:0005739">
    <property type="term" value="C:mitochondrion"/>
    <property type="evidence" value="ECO:0007669"/>
    <property type="project" value="TreeGrafter"/>
</dbReference>
<dbReference type="GO" id="GO:0005524">
    <property type="term" value="F:ATP binding"/>
    <property type="evidence" value="ECO:0007669"/>
    <property type="project" value="UniProtKB-KW"/>
</dbReference>
<reference evidence="7" key="1">
    <citation type="journal article" date="2020" name="Fungal Divers.">
        <title>Resolving the Mortierellaceae phylogeny through synthesis of multi-gene phylogenetics and phylogenomics.</title>
        <authorList>
            <person name="Vandepol N."/>
            <person name="Liber J."/>
            <person name="Desiro A."/>
            <person name="Na H."/>
            <person name="Kennedy M."/>
            <person name="Barry K."/>
            <person name="Grigoriev I.V."/>
            <person name="Miller A.N."/>
            <person name="O'Donnell K."/>
            <person name="Stajich J.E."/>
            <person name="Bonito G."/>
        </authorList>
    </citation>
    <scope>NUCLEOTIDE SEQUENCE</scope>
    <source>
        <strain evidence="7">BC1065</strain>
    </source>
</reference>
<dbReference type="InterPro" id="IPR002698">
    <property type="entry name" value="FTHF_cligase"/>
</dbReference>
<dbReference type="OrthoDB" id="2015992at2759"/>
<dbReference type="SUPFAM" id="SSF100950">
    <property type="entry name" value="NagB/RpiA/CoA transferase-like"/>
    <property type="match status" value="1"/>
</dbReference>
<feature type="binding site" evidence="6">
    <location>
        <begin position="115"/>
        <end position="123"/>
    </location>
    <ligand>
        <name>ATP</name>
        <dbReference type="ChEBI" id="CHEBI:30616"/>
    </ligand>
</feature>
<evidence type="ECO:0000313" key="7">
    <source>
        <dbReference type="EMBL" id="KAG0252837.1"/>
    </source>
</evidence>
<comment type="catalytic activity">
    <reaction evidence="4">
        <text>(6S)-5-formyl-5,6,7,8-tetrahydrofolate + ATP = (6R)-5,10-methenyltetrahydrofolate + ADP + phosphate</text>
        <dbReference type="Rhea" id="RHEA:10488"/>
        <dbReference type="ChEBI" id="CHEBI:30616"/>
        <dbReference type="ChEBI" id="CHEBI:43474"/>
        <dbReference type="ChEBI" id="CHEBI:57455"/>
        <dbReference type="ChEBI" id="CHEBI:57457"/>
        <dbReference type="ChEBI" id="CHEBI:456216"/>
        <dbReference type="EC" id="6.3.3.2"/>
    </reaction>
</comment>
<dbReference type="EC" id="6.3.3.2" evidence="5"/>
<evidence type="ECO:0000256" key="1">
    <source>
        <dbReference type="ARBA" id="ARBA00010638"/>
    </source>
</evidence>
<proteinExistence type="inferred from homology"/>
<evidence type="ECO:0000256" key="4">
    <source>
        <dbReference type="ARBA" id="ARBA00036539"/>
    </source>
</evidence>
<keyword evidence="2 6" id="KW-0547">Nucleotide-binding</keyword>
<keyword evidence="3 6" id="KW-0067">ATP-binding</keyword>
<dbReference type="EMBL" id="JAAAJB010000628">
    <property type="protein sequence ID" value="KAG0252837.1"/>
    <property type="molecule type" value="Genomic_DNA"/>
</dbReference>
<dbReference type="Gene3D" id="3.40.50.10420">
    <property type="entry name" value="NagB/RpiA/CoA transferase-like"/>
    <property type="match status" value="2"/>
</dbReference>
<accession>A0A9P6TZ61</accession>
<evidence type="ECO:0000313" key="8">
    <source>
        <dbReference type="Proteomes" id="UP000807716"/>
    </source>
</evidence>
<gene>
    <name evidence="7" type="ORF">DFQ27_007813</name>
</gene>
<dbReference type="Pfam" id="PF01812">
    <property type="entry name" value="5-FTHF_cyc-lig"/>
    <property type="match status" value="2"/>
</dbReference>
<evidence type="ECO:0000256" key="5">
    <source>
        <dbReference type="ARBA" id="ARBA00038966"/>
    </source>
</evidence>
<dbReference type="InterPro" id="IPR037171">
    <property type="entry name" value="NagB/RpiA_transferase-like"/>
</dbReference>
<name>A0A9P6TZ61_9FUNG</name>
<feature type="binding site" evidence="6">
    <location>
        <position position="60"/>
    </location>
    <ligand>
        <name>substrate</name>
    </ligand>
</feature>
<keyword evidence="8" id="KW-1185">Reference proteome</keyword>
<comment type="similarity">
    <text evidence="1">Belongs to the 5-formyltetrahydrofolate cyclo-ligase family.</text>
</comment>
<dbReference type="GO" id="GO:0030272">
    <property type="term" value="F:5-formyltetrahydrofolate cyclo-ligase activity"/>
    <property type="evidence" value="ECO:0007669"/>
    <property type="project" value="UniProtKB-EC"/>
</dbReference>
<comment type="caution">
    <text evidence="7">The sequence shown here is derived from an EMBL/GenBank/DDBJ whole genome shotgun (WGS) entry which is preliminary data.</text>
</comment>
<dbReference type="PANTHER" id="PTHR23407:SF1">
    <property type="entry name" value="5-FORMYLTETRAHYDROFOLATE CYCLO-LIGASE"/>
    <property type="match status" value="1"/>
</dbReference>
<dbReference type="Proteomes" id="UP000807716">
    <property type="component" value="Unassembled WGS sequence"/>
</dbReference>